<comment type="subcellular location">
    <subcellularLocation>
        <location evidence="1">Plastid</location>
        <location evidence="1">Chloroplast</location>
    </subcellularLocation>
</comment>
<dbReference type="Proteomes" id="UP000541444">
    <property type="component" value="Unassembled WGS sequence"/>
</dbReference>
<keyword evidence="4" id="KW-0809">Transit peptide</keyword>
<accession>A0A7J7MG39</accession>
<gene>
    <name evidence="6" type="ORF">GIB67_001074</name>
</gene>
<keyword evidence="7" id="KW-1185">Reference proteome</keyword>
<keyword evidence="3" id="KW-0934">Plastid</keyword>
<evidence type="ECO:0000256" key="3">
    <source>
        <dbReference type="ARBA" id="ARBA00022640"/>
    </source>
</evidence>
<comment type="caution">
    <text evidence="6">The sequence shown here is derived from an EMBL/GenBank/DDBJ whole genome shotgun (WGS) entry which is preliminary data.</text>
</comment>
<dbReference type="GO" id="GO:0016226">
    <property type="term" value="P:iron-sulfur cluster assembly"/>
    <property type="evidence" value="ECO:0007669"/>
    <property type="project" value="TreeGrafter"/>
</dbReference>
<organism evidence="6 7">
    <name type="scientific">Kingdonia uniflora</name>
    <dbReference type="NCBI Taxonomy" id="39325"/>
    <lineage>
        <taxon>Eukaryota</taxon>
        <taxon>Viridiplantae</taxon>
        <taxon>Streptophyta</taxon>
        <taxon>Embryophyta</taxon>
        <taxon>Tracheophyta</taxon>
        <taxon>Spermatophyta</taxon>
        <taxon>Magnoliopsida</taxon>
        <taxon>Ranunculales</taxon>
        <taxon>Circaeasteraceae</taxon>
        <taxon>Kingdonia</taxon>
    </lineage>
</organism>
<protein>
    <recommendedName>
        <fullName evidence="5">Fe-S metabolism associated domain-containing protein</fullName>
    </recommendedName>
</protein>
<evidence type="ECO:0000259" key="5">
    <source>
        <dbReference type="Pfam" id="PF02657"/>
    </source>
</evidence>
<dbReference type="OrthoDB" id="411584at2759"/>
<dbReference type="SUPFAM" id="SSF82649">
    <property type="entry name" value="SufE/NifU"/>
    <property type="match status" value="1"/>
</dbReference>
<dbReference type="EMBL" id="JACGCM010001557">
    <property type="protein sequence ID" value="KAF6153841.1"/>
    <property type="molecule type" value="Genomic_DNA"/>
</dbReference>
<dbReference type="PANTHER" id="PTHR46230">
    <property type="match status" value="1"/>
</dbReference>
<dbReference type="SUPFAM" id="SSF82657">
    <property type="entry name" value="BolA-like"/>
    <property type="match status" value="1"/>
</dbReference>
<feature type="domain" description="Fe-S metabolism associated" evidence="5">
    <location>
        <begin position="80"/>
        <end position="203"/>
    </location>
</feature>
<dbReference type="Pfam" id="PF02657">
    <property type="entry name" value="SufE"/>
    <property type="match status" value="1"/>
</dbReference>
<reference evidence="6 7" key="1">
    <citation type="journal article" date="2020" name="IScience">
        <title>Genome Sequencing of the Endangered Kingdonia uniflora (Circaeasteraceae, Ranunculales) Reveals Potential Mechanisms of Evolutionary Specialization.</title>
        <authorList>
            <person name="Sun Y."/>
            <person name="Deng T."/>
            <person name="Zhang A."/>
            <person name="Moore M.J."/>
            <person name="Landis J.B."/>
            <person name="Lin N."/>
            <person name="Zhang H."/>
            <person name="Zhang X."/>
            <person name="Huang J."/>
            <person name="Zhang X."/>
            <person name="Sun H."/>
            <person name="Wang H."/>
        </authorList>
    </citation>
    <scope>NUCLEOTIDE SEQUENCE [LARGE SCALE GENOMIC DNA]</scope>
    <source>
        <strain evidence="6">TB1705</strain>
        <tissue evidence="6">Leaf</tissue>
    </source>
</reference>
<dbReference type="FunFam" id="3.30.300.90:FF:000004">
    <property type="entry name" value="SufE-like protein, chloroplastic"/>
    <property type="match status" value="1"/>
</dbReference>
<dbReference type="GO" id="GO:0009507">
    <property type="term" value="C:chloroplast"/>
    <property type="evidence" value="ECO:0007669"/>
    <property type="project" value="UniProtKB-SubCell"/>
</dbReference>
<evidence type="ECO:0000313" key="7">
    <source>
        <dbReference type="Proteomes" id="UP000541444"/>
    </source>
</evidence>
<sequence length="352" mass="38912">MSISSSFRLFPPNFIIKTYFNSPSKTLISISPDKASKFNPFSSISIQRIPTSLPQSSSQSLSLQQTIEDLPPNLQVIINLFQSVDKPKAKFEQLIDYGKTLPPLDSKFKTLENKVSGCVSQVWVRAYFDSERSLEKRVLFEADSDSVFTKGLAALLVKGLSGQPVAEILRVSPQFIPLLGLNNQSLSASRNNGFLNMLRLMQKKALQLEMGVEVEMESESLGLSSGSENGGGNLMHEVKDEVGVEEESETDEEEVVAILGSRGERIKDILERGLNPVELEVEDISYQHAGHAGVRGSEGETHFNVRVVSEEFEGKSMVKRHRVIYSLLQEELQSGLHALSIVAKTPSEVISK</sequence>
<evidence type="ECO:0000256" key="4">
    <source>
        <dbReference type="ARBA" id="ARBA00022946"/>
    </source>
</evidence>
<dbReference type="Gene3D" id="3.90.1010.10">
    <property type="match status" value="1"/>
</dbReference>
<proteinExistence type="predicted"/>
<dbReference type="InterPro" id="IPR002634">
    <property type="entry name" value="BolA"/>
</dbReference>
<dbReference type="Pfam" id="PF01722">
    <property type="entry name" value="BolA"/>
    <property type="match status" value="1"/>
</dbReference>
<dbReference type="InterPro" id="IPR003808">
    <property type="entry name" value="Fe-S_metab-assoc_dom"/>
</dbReference>
<dbReference type="InterPro" id="IPR036065">
    <property type="entry name" value="BolA-like_sf"/>
</dbReference>
<dbReference type="Gene3D" id="3.30.300.90">
    <property type="entry name" value="BolA-like"/>
    <property type="match status" value="1"/>
</dbReference>
<evidence type="ECO:0000256" key="2">
    <source>
        <dbReference type="ARBA" id="ARBA00022528"/>
    </source>
</evidence>
<evidence type="ECO:0000313" key="6">
    <source>
        <dbReference type="EMBL" id="KAF6153841.1"/>
    </source>
</evidence>
<keyword evidence="2" id="KW-0150">Chloroplast</keyword>
<name>A0A7J7MG39_9MAGN</name>
<dbReference type="AlphaFoldDB" id="A0A7J7MG39"/>
<dbReference type="PANTHER" id="PTHR46230:SF3">
    <property type="entry name" value="SUFE-LIKE PROTEIN 1, CHLOROPLASTIC_MITOCHONDRIAL"/>
    <property type="match status" value="1"/>
</dbReference>
<evidence type="ECO:0000256" key="1">
    <source>
        <dbReference type="ARBA" id="ARBA00004229"/>
    </source>
</evidence>